<keyword evidence="4 9" id="KW-0863">Zinc-finger</keyword>
<dbReference type="AlphaFoldDB" id="A0A9Q0G8R7"/>
<feature type="region of interest" description="Disordered" evidence="10">
    <location>
        <begin position="1"/>
        <end position="29"/>
    </location>
</feature>
<keyword evidence="6" id="KW-1133">Transmembrane helix</keyword>
<evidence type="ECO:0000256" key="8">
    <source>
        <dbReference type="ARBA" id="ARBA00024209"/>
    </source>
</evidence>
<comment type="caution">
    <text evidence="12">The sequence shown here is derived from an EMBL/GenBank/DDBJ whole genome shotgun (WGS) entry which is preliminary data.</text>
</comment>
<evidence type="ECO:0000256" key="9">
    <source>
        <dbReference type="PROSITE-ProRule" id="PRU00175"/>
    </source>
</evidence>
<dbReference type="SUPFAM" id="SSF57850">
    <property type="entry name" value="RING/U-box"/>
    <property type="match status" value="1"/>
</dbReference>
<dbReference type="SMART" id="SM00184">
    <property type="entry name" value="RING"/>
    <property type="match status" value="1"/>
</dbReference>
<comment type="similarity">
    <text evidence="8">Belongs to the RING-type zinc finger family. ATL subfamily.</text>
</comment>
<keyword evidence="5" id="KW-0862">Zinc</keyword>
<feature type="domain" description="RING-type" evidence="11">
    <location>
        <begin position="58"/>
        <end position="100"/>
    </location>
</feature>
<dbReference type="CDD" id="cd16454">
    <property type="entry name" value="RING-H2_PA-TM-RING"/>
    <property type="match status" value="1"/>
</dbReference>
<dbReference type="EMBL" id="JAKUCV010002100">
    <property type="protein sequence ID" value="KAJ4843936.1"/>
    <property type="molecule type" value="Genomic_DNA"/>
</dbReference>
<reference evidence="12" key="2">
    <citation type="journal article" date="2023" name="Plants (Basel)">
        <title>Annotation of the Turnera subulata (Passifloraceae) Draft Genome Reveals the S-Locus Evolved after the Divergence of Turneroideae from Passifloroideae in a Stepwise Manner.</title>
        <authorList>
            <person name="Henning P.M."/>
            <person name="Roalson E.H."/>
            <person name="Mir W."/>
            <person name="McCubbin A.G."/>
            <person name="Shore J.S."/>
        </authorList>
    </citation>
    <scope>NUCLEOTIDE SEQUENCE</scope>
    <source>
        <strain evidence="12">F60SS</strain>
    </source>
</reference>
<evidence type="ECO:0000256" key="10">
    <source>
        <dbReference type="SAM" id="MobiDB-lite"/>
    </source>
</evidence>
<evidence type="ECO:0000256" key="3">
    <source>
        <dbReference type="ARBA" id="ARBA00022723"/>
    </source>
</evidence>
<evidence type="ECO:0000256" key="5">
    <source>
        <dbReference type="ARBA" id="ARBA00022833"/>
    </source>
</evidence>
<dbReference type="PANTHER" id="PTHR46539">
    <property type="entry name" value="E3 UBIQUITIN-PROTEIN LIGASE ATL42"/>
    <property type="match status" value="1"/>
</dbReference>
<dbReference type="PANTHER" id="PTHR46539:SF1">
    <property type="entry name" value="E3 UBIQUITIN-PROTEIN LIGASE ATL42"/>
    <property type="match status" value="1"/>
</dbReference>
<evidence type="ECO:0000256" key="6">
    <source>
        <dbReference type="ARBA" id="ARBA00022989"/>
    </source>
</evidence>
<dbReference type="PROSITE" id="PS50089">
    <property type="entry name" value="ZF_RING_2"/>
    <property type="match status" value="1"/>
</dbReference>
<keyword evidence="2" id="KW-0812">Transmembrane</keyword>
<comment type="subcellular location">
    <subcellularLocation>
        <location evidence="1">Membrane</location>
    </subcellularLocation>
</comment>
<dbReference type="Gene3D" id="3.30.40.10">
    <property type="entry name" value="Zinc/RING finger domain, C3HC4 (zinc finger)"/>
    <property type="match status" value="1"/>
</dbReference>
<evidence type="ECO:0000313" key="12">
    <source>
        <dbReference type="EMBL" id="KAJ4843936.1"/>
    </source>
</evidence>
<reference evidence="12" key="1">
    <citation type="submission" date="2022-02" db="EMBL/GenBank/DDBJ databases">
        <authorList>
            <person name="Henning P.M."/>
            <person name="McCubbin A.G."/>
            <person name="Shore J.S."/>
        </authorList>
    </citation>
    <scope>NUCLEOTIDE SEQUENCE</scope>
    <source>
        <strain evidence="12">F60SS</strain>
        <tissue evidence="12">Leaves</tissue>
    </source>
</reference>
<name>A0A9Q0G8R7_9ROSI</name>
<gene>
    <name evidence="12" type="ORF">Tsubulata_017580</name>
</gene>
<sequence>MLVYTGWSSRRHRQDQNQEEEAPDVEQGINRQLPGRVVKLSATDKEIIEDCDSGSSECAICFDDFEDGDWCKVLPKCDHMYHETCIDKWLVKNMHCPLCRGFVASSPCGDAQGDVLNAENQV</sequence>
<accession>A0A9Q0G8R7</accession>
<evidence type="ECO:0000256" key="1">
    <source>
        <dbReference type="ARBA" id="ARBA00004370"/>
    </source>
</evidence>
<dbReference type="OrthoDB" id="852142at2759"/>
<evidence type="ECO:0000256" key="7">
    <source>
        <dbReference type="ARBA" id="ARBA00023136"/>
    </source>
</evidence>
<organism evidence="12 13">
    <name type="scientific">Turnera subulata</name>
    <dbReference type="NCBI Taxonomy" id="218843"/>
    <lineage>
        <taxon>Eukaryota</taxon>
        <taxon>Viridiplantae</taxon>
        <taxon>Streptophyta</taxon>
        <taxon>Embryophyta</taxon>
        <taxon>Tracheophyta</taxon>
        <taxon>Spermatophyta</taxon>
        <taxon>Magnoliopsida</taxon>
        <taxon>eudicotyledons</taxon>
        <taxon>Gunneridae</taxon>
        <taxon>Pentapetalae</taxon>
        <taxon>rosids</taxon>
        <taxon>fabids</taxon>
        <taxon>Malpighiales</taxon>
        <taxon>Passifloraceae</taxon>
        <taxon>Turnera</taxon>
    </lineage>
</organism>
<dbReference type="Pfam" id="PF13639">
    <property type="entry name" value="zf-RING_2"/>
    <property type="match status" value="1"/>
</dbReference>
<dbReference type="InterPro" id="IPR001841">
    <property type="entry name" value="Znf_RING"/>
</dbReference>
<keyword evidence="7" id="KW-0472">Membrane</keyword>
<dbReference type="InterPro" id="IPR013083">
    <property type="entry name" value="Znf_RING/FYVE/PHD"/>
</dbReference>
<evidence type="ECO:0000259" key="11">
    <source>
        <dbReference type="PROSITE" id="PS50089"/>
    </source>
</evidence>
<evidence type="ECO:0000256" key="2">
    <source>
        <dbReference type="ARBA" id="ARBA00022692"/>
    </source>
</evidence>
<protein>
    <recommendedName>
        <fullName evidence="11">RING-type domain-containing protein</fullName>
    </recommendedName>
</protein>
<keyword evidence="3" id="KW-0479">Metal-binding</keyword>
<dbReference type="Proteomes" id="UP001141552">
    <property type="component" value="Unassembled WGS sequence"/>
</dbReference>
<dbReference type="GO" id="GO:0016020">
    <property type="term" value="C:membrane"/>
    <property type="evidence" value="ECO:0007669"/>
    <property type="project" value="UniProtKB-SubCell"/>
</dbReference>
<dbReference type="GO" id="GO:0008270">
    <property type="term" value="F:zinc ion binding"/>
    <property type="evidence" value="ECO:0007669"/>
    <property type="project" value="UniProtKB-KW"/>
</dbReference>
<proteinExistence type="inferred from homology"/>
<evidence type="ECO:0000313" key="13">
    <source>
        <dbReference type="Proteomes" id="UP001141552"/>
    </source>
</evidence>
<evidence type="ECO:0000256" key="4">
    <source>
        <dbReference type="ARBA" id="ARBA00022771"/>
    </source>
</evidence>
<keyword evidence="13" id="KW-1185">Reference proteome</keyword>